<dbReference type="InterPro" id="IPR047867">
    <property type="entry name" value="Ribosomal_uL22_bac/org-type"/>
</dbReference>
<comment type="function">
    <text evidence="7">The globular domain of the protein is located near the polypeptide exit tunnel on the outside of the subunit, while an extended beta-hairpin is found that lines the wall of the exit tunnel in the center of the 70S ribosome.</text>
</comment>
<dbReference type="PANTHER" id="PTHR13501">
    <property type="entry name" value="CHLOROPLAST 50S RIBOSOMAL PROTEIN L22-RELATED"/>
    <property type="match status" value="1"/>
</dbReference>
<dbReference type="GO" id="GO:0019843">
    <property type="term" value="F:rRNA binding"/>
    <property type="evidence" value="ECO:0007669"/>
    <property type="project" value="UniProtKB-UniRule"/>
</dbReference>
<dbReference type="SUPFAM" id="SSF54843">
    <property type="entry name" value="Ribosomal protein L22"/>
    <property type="match status" value="1"/>
</dbReference>
<dbReference type="PATRIC" id="fig|1359175.3.peg.1325"/>
<comment type="function">
    <text evidence="7 10">This protein binds specifically to 23S rRNA; its binding is stimulated by other ribosomal proteins, e.g., L4, L17, and L20. It is important during the early stages of 50S assembly. It makes multiple contacts with different domains of the 23S rRNA in the assembled 50S subunit and ribosome.</text>
</comment>
<evidence type="ECO:0000256" key="10">
    <source>
        <dbReference type="RuleBase" id="RU004008"/>
    </source>
</evidence>
<dbReference type="NCBIfam" id="TIGR01044">
    <property type="entry name" value="rplV_bact"/>
    <property type="match status" value="1"/>
</dbReference>
<accession>A0A0F3PCM8</accession>
<reference evidence="11 12" key="1">
    <citation type="submission" date="2015-01" db="EMBL/GenBank/DDBJ databases">
        <title>Genome Sequencing of Rickettsiales.</title>
        <authorList>
            <person name="Daugherty S.C."/>
            <person name="Su Q."/>
            <person name="Abolude K."/>
            <person name="Beier-Sexton M."/>
            <person name="Carlyon J.A."/>
            <person name="Carter R."/>
            <person name="Day N.P."/>
            <person name="Dumler S.J."/>
            <person name="Dyachenko V."/>
            <person name="Godinez A."/>
            <person name="Kurtti T.J."/>
            <person name="Lichay M."/>
            <person name="Mullins K.E."/>
            <person name="Ott S."/>
            <person name="Pappas-Brown V."/>
            <person name="Paris D.H."/>
            <person name="Patel P."/>
            <person name="Richards A.L."/>
            <person name="Sadzewicz L."/>
            <person name="Sears K."/>
            <person name="Seidman D."/>
            <person name="Sengamalay N."/>
            <person name="Stenos J."/>
            <person name="Tallon L.J."/>
            <person name="Vincent G."/>
            <person name="Fraser C.M."/>
            <person name="Munderloh U."/>
            <person name="Dunning-Hotopp J.C."/>
        </authorList>
    </citation>
    <scope>NUCLEOTIDE SEQUENCE [LARGE SCALE GENOMIC DNA]</scope>
    <source>
        <strain evidence="11 12">TA716</strain>
    </source>
</reference>
<comment type="similarity">
    <text evidence="1 7 8">Belongs to the universal ribosomal protein uL22 family.</text>
</comment>
<dbReference type="Proteomes" id="UP000033671">
    <property type="component" value="Unassembled WGS sequence"/>
</dbReference>
<dbReference type="GO" id="GO:0022625">
    <property type="term" value="C:cytosolic large ribosomal subunit"/>
    <property type="evidence" value="ECO:0007669"/>
    <property type="project" value="TreeGrafter"/>
</dbReference>
<evidence type="ECO:0000256" key="2">
    <source>
        <dbReference type="ARBA" id="ARBA00022730"/>
    </source>
</evidence>
<evidence type="ECO:0000256" key="5">
    <source>
        <dbReference type="ARBA" id="ARBA00023274"/>
    </source>
</evidence>
<evidence type="ECO:0000256" key="6">
    <source>
        <dbReference type="ARBA" id="ARBA00035207"/>
    </source>
</evidence>
<sequence length="116" mass="12947">MFEAKKSAKATLRMIKISPRKLNLITGLIRNLKVSDAIMQLKFSKKRAAVDVKKCLQSAIANAENNDGLDIDNLVVLKAIVGKGSVMKRLVPRARGKAFRIKKFFSNLYITVSEIK</sequence>
<keyword evidence="5 7" id="KW-0687">Ribonucleoprotein</keyword>
<dbReference type="RefSeq" id="WP_012461610.1">
    <property type="nucleotide sequence ID" value="NZ_LAOA01000002.1"/>
</dbReference>
<dbReference type="GO" id="GO:0006412">
    <property type="term" value="P:translation"/>
    <property type="evidence" value="ECO:0007669"/>
    <property type="project" value="UniProtKB-UniRule"/>
</dbReference>
<dbReference type="AlphaFoldDB" id="A0A0F3PCM8"/>
<organism evidence="11 12">
    <name type="scientific">Orientia tsutsugamushi str. TA716</name>
    <dbReference type="NCBI Taxonomy" id="1359175"/>
    <lineage>
        <taxon>Bacteria</taxon>
        <taxon>Pseudomonadati</taxon>
        <taxon>Pseudomonadota</taxon>
        <taxon>Alphaproteobacteria</taxon>
        <taxon>Rickettsiales</taxon>
        <taxon>Rickettsiaceae</taxon>
        <taxon>Rickettsieae</taxon>
        <taxon>Orientia</taxon>
    </lineage>
</organism>
<dbReference type="InterPro" id="IPR018260">
    <property type="entry name" value="Ribosomal_uL22_CS"/>
</dbReference>
<keyword evidence="2 7" id="KW-0699">rRNA-binding</keyword>
<proteinExistence type="inferred from homology"/>
<dbReference type="CDD" id="cd00336">
    <property type="entry name" value="Ribosomal_L22"/>
    <property type="match status" value="1"/>
</dbReference>
<dbReference type="InterPro" id="IPR001063">
    <property type="entry name" value="Ribosomal_uL22"/>
</dbReference>
<evidence type="ECO:0000256" key="4">
    <source>
        <dbReference type="ARBA" id="ARBA00022980"/>
    </source>
</evidence>
<evidence type="ECO:0000256" key="9">
    <source>
        <dbReference type="RuleBase" id="RU004006"/>
    </source>
</evidence>
<dbReference type="InterPro" id="IPR036394">
    <property type="entry name" value="Ribosomal_uL22_sf"/>
</dbReference>
<dbReference type="PANTHER" id="PTHR13501:SF8">
    <property type="entry name" value="LARGE RIBOSOMAL SUBUNIT PROTEIN UL22M"/>
    <property type="match status" value="1"/>
</dbReference>
<dbReference type="SMR" id="A0A0F3PCM8"/>
<evidence type="ECO:0000256" key="3">
    <source>
        <dbReference type="ARBA" id="ARBA00022884"/>
    </source>
</evidence>
<dbReference type="Gene3D" id="3.90.470.10">
    <property type="entry name" value="Ribosomal protein L22/L17"/>
    <property type="match status" value="1"/>
</dbReference>
<dbReference type="InterPro" id="IPR005727">
    <property type="entry name" value="Ribosomal_uL22_bac/chlpt-type"/>
</dbReference>
<dbReference type="PROSITE" id="PS00464">
    <property type="entry name" value="RIBOSOMAL_L22"/>
    <property type="match status" value="1"/>
</dbReference>
<evidence type="ECO:0000256" key="7">
    <source>
        <dbReference type="HAMAP-Rule" id="MF_01331"/>
    </source>
</evidence>
<dbReference type="HAMAP" id="MF_01331_B">
    <property type="entry name" value="Ribosomal_uL22_B"/>
    <property type="match status" value="1"/>
</dbReference>
<keyword evidence="3 7" id="KW-0694">RNA-binding</keyword>
<dbReference type="Pfam" id="PF00237">
    <property type="entry name" value="Ribosomal_L22"/>
    <property type="match status" value="1"/>
</dbReference>
<evidence type="ECO:0000313" key="11">
    <source>
        <dbReference type="EMBL" id="KJV77656.1"/>
    </source>
</evidence>
<comment type="caution">
    <text evidence="11">The sequence shown here is derived from an EMBL/GenBank/DDBJ whole genome shotgun (WGS) entry which is preliminary data.</text>
</comment>
<evidence type="ECO:0000256" key="8">
    <source>
        <dbReference type="RuleBase" id="RU004005"/>
    </source>
</evidence>
<comment type="subunit">
    <text evidence="7 9">Part of the 50S ribosomal subunit.</text>
</comment>
<dbReference type="GO" id="GO:0003735">
    <property type="term" value="F:structural constituent of ribosome"/>
    <property type="evidence" value="ECO:0007669"/>
    <property type="project" value="InterPro"/>
</dbReference>
<dbReference type="GeneID" id="89459052"/>
<gene>
    <name evidence="7 11" type="primary">rplV</name>
    <name evidence="11" type="ORF">OTSTA716_0091</name>
</gene>
<dbReference type="EMBL" id="LAOA01000002">
    <property type="protein sequence ID" value="KJV77656.1"/>
    <property type="molecule type" value="Genomic_DNA"/>
</dbReference>
<protein>
    <recommendedName>
        <fullName evidence="6 7">Large ribosomal subunit protein uL22</fullName>
    </recommendedName>
</protein>
<evidence type="ECO:0000313" key="12">
    <source>
        <dbReference type="Proteomes" id="UP000033671"/>
    </source>
</evidence>
<evidence type="ECO:0000256" key="1">
    <source>
        <dbReference type="ARBA" id="ARBA00009451"/>
    </source>
</evidence>
<keyword evidence="4 7" id="KW-0689">Ribosomal protein</keyword>
<name>A0A0F3PCM8_ORITS</name>